<accession>A0A0G4EQ88</accession>
<dbReference type="AlphaFoldDB" id="A0A0G4EQ88"/>
<evidence type="ECO:0000256" key="1">
    <source>
        <dbReference type="SAM" id="MobiDB-lite"/>
    </source>
</evidence>
<name>A0A0G4EQ88_VITBC</name>
<proteinExistence type="predicted"/>
<dbReference type="InParanoid" id="A0A0G4EQ88"/>
<evidence type="ECO:0000313" key="2">
    <source>
        <dbReference type="EMBL" id="CEL99779.1"/>
    </source>
</evidence>
<feature type="region of interest" description="Disordered" evidence="1">
    <location>
        <begin position="1"/>
        <end position="20"/>
    </location>
</feature>
<gene>
    <name evidence="2" type="ORF">Vbra_5325</name>
</gene>
<keyword evidence="3" id="KW-1185">Reference proteome</keyword>
<sequence>MAAAAAASSAGAAHQAEVMGRSACSRYKEGTRVVLLSSTRRAPTDDYVWVTARVCRIDYHAALTGPVERLPQSGPLVGRQRK</sequence>
<protein>
    <submittedName>
        <fullName evidence="2">Uncharacterized protein</fullName>
    </submittedName>
</protein>
<dbReference type="Proteomes" id="UP000041254">
    <property type="component" value="Unassembled WGS sequence"/>
</dbReference>
<organism evidence="2 3">
    <name type="scientific">Vitrella brassicaformis (strain CCMP3155)</name>
    <dbReference type="NCBI Taxonomy" id="1169540"/>
    <lineage>
        <taxon>Eukaryota</taxon>
        <taxon>Sar</taxon>
        <taxon>Alveolata</taxon>
        <taxon>Colpodellida</taxon>
        <taxon>Vitrellaceae</taxon>
        <taxon>Vitrella</taxon>
    </lineage>
</organism>
<dbReference type="VEuPathDB" id="CryptoDB:Vbra_5325"/>
<feature type="compositionally biased region" description="Low complexity" evidence="1">
    <location>
        <begin position="1"/>
        <end position="13"/>
    </location>
</feature>
<evidence type="ECO:0000313" key="3">
    <source>
        <dbReference type="Proteomes" id="UP000041254"/>
    </source>
</evidence>
<dbReference type="EMBL" id="CDMY01000288">
    <property type="protein sequence ID" value="CEL99779.1"/>
    <property type="molecule type" value="Genomic_DNA"/>
</dbReference>
<reference evidence="2 3" key="1">
    <citation type="submission" date="2014-11" db="EMBL/GenBank/DDBJ databases">
        <authorList>
            <person name="Zhu J."/>
            <person name="Qi W."/>
            <person name="Song R."/>
        </authorList>
    </citation>
    <scope>NUCLEOTIDE SEQUENCE [LARGE SCALE GENOMIC DNA]</scope>
</reference>